<accession>A0AAN6NH25</accession>
<organism evidence="2 3">
    <name type="scientific">Diplogelasinospora grovesii</name>
    <dbReference type="NCBI Taxonomy" id="303347"/>
    <lineage>
        <taxon>Eukaryota</taxon>
        <taxon>Fungi</taxon>
        <taxon>Dikarya</taxon>
        <taxon>Ascomycota</taxon>
        <taxon>Pezizomycotina</taxon>
        <taxon>Sordariomycetes</taxon>
        <taxon>Sordariomycetidae</taxon>
        <taxon>Sordariales</taxon>
        <taxon>Diplogelasinosporaceae</taxon>
        <taxon>Diplogelasinospora</taxon>
    </lineage>
</organism>
<dbReference type="Pfam" id="PF07985">
    <property type="entry name" value="SRR1"/>
    <property type="match status" value="1"/>
</dbReference>
<evidence type="ECO:0000259" key="1">
    <source>
        <dbReference type="Pfam" id="PF07985"/>
    </source>
</evidence>
<gene>
    <name evidence="2" type="ORF">QBC46DRAFT_116863</name>
</gene>
<reference evidence="3" key="1">
    <citation type="journal article" date="2023" name="Mol. Phylogenet. Evol.">
        <title>Genome-scale phylogeny and comparative genomics of the fungal order Sordariales.</title>
        <authorList>
            <person name="Hensen N."/>
            <person name="Bonometti L."/>
            <person name="Westerberg I."/>
            <person name="Brannstrom I.O."/>
            <person name="Guillou S."/>
            <person name="Cros-Aarteil S."/>
            <person name="Calhoun S."/>
            <person name="Haridas S."/>
            <person name="Kuo A."/>
            <person name="Mondo S."/>
            <person name="Pangilinan J."/>
            <person name="Riley R."/>
            <person name="LaButti K."/>
            <person name="Andreopoulos B."/>
            <person name="Lipzen A."/>
            <person name="Chen C."/>
            <person name="Yan M."/>
            <person name="Daum C."/>
            <person name="Ng V."/>
            <person name="Clum A."/>
            <person name="Steindorff A."/>
            <person name="Ohm R.A."/>
            <person name="Martin F."/>
            <person name="Silar P."/>
            <person name="Natvig D.O."/>
            <person name="Lalanne C."/>
            <person name="Gautier V."/>
            <person name="Ament-Velasquez S.L."/>
            <person name="Kruys A."/>
            <person name="Hutchinson M.I."/>
            <person name="Powell A.J."/>
            <person name="Barry K."/>
            <person name="Miller A.N."/>
            <person name="Grigoriev I.V."/>
            <person name="Debuchy R."/>
            <person name="Gladieux P."/>
            <person name="Hiltunen Thoren M."/>
            <person name="Johannesson H."/>
        </authorList>
    </citation>
    <scope>NUCLEOTIDE SEQUENCE [LARGE SCALE GENOMIC DNA]</scope>
    <source>
        <strain evidence="3">CBS 340.73</strain>
    </source>
</reference>
<dbReference type="Proteomes" id="UP001303473">
    <property type="component" value="Unassembled WGS sequence"/>
</dbReference>
<protein>
    <recommendedName>
        <fullName evidence="1">SRR1-like domain-containing protein</fullName>
    </recommendedName>
</protein>
<dbReference type="EMBL" id="MU853755">
    <property type="protein sequence ID" value="KAK3945375.1"/>
    <property type="molecule type" value="Genomic_DNA"/>
</dbReference>
<dbReference type="AlphaFoldDB" id="A0AAN6NH25"/>
<dbReference type="InterPro" id="IPR012942">
    <property type="entry name" value="SRR1-like"/>
</dbReference>
<feature type="domain" description="SRR1-like" evidence="1">
    <location>
        <begin position="21"/>
        <end position="113"/>
    </location>
</feature>
<name>A0AAN6NH25_9PEZI</name>
<dbReference type="PANTHER" id="PTHR42080">
    <property type="entry name" value="SRR1 DOMAIN-CONTAINING PROTEIN"/>
    <property type="match status" value="1"/>
</dbReference>
<evidence type="ECO:0000313" key="2">
    <source>
        <dbReference type="EMBL" id="KAK3945375.1"/>
    </source>
</evidence>
<comment type="caution">
    <text evidence="2">The sequence shown here is derived from an EMBL/GenBank/DDBJ whole genome shotgun (WGS) entry which is preliminary data.</text>
</comment>
<keyword evidence="3" id="KW-1185">Reference proteome</keyword>
<dbReference type="PANTHER" id="PTHR42080:SF3">
    <property type="entry name" value="SRR1-LIKE DOMAIN-CONTAINING PROTEIN"/>
    <property type="match status" value="1"/>
</dbReference>
<proteinExistence type="predicted"/>
<sequence length="181" mass="20581">MVWDWQGKNGERDRNTVHNTAILTIRDMLAKSKGLADPNTIKCYAQGPRYTDVDRQVLEDQGITVLDDPKAFLEIDEETVVLSICPEIPVRQIVADIARPAMMIWDKVQQWSAPEAYGLSYEGWTDDESTRLFNMVREYGEFEFAQDDPNFYCGNVGIYIRKPSSSLPSRIPVSTLLSNVT</sequence>
<evidence type="ECO:0000313" key="3">
    <source>
        <dbReference type="Proteomes" id="UP001303473"/>
    </source>
</evidence>